<protein>
    <submittedName>
        <fullName evidence="2">Uncharacterized protein</fullName>
    </submittedName>
</protein>
<feature type="region of interest" description="Disordered" evidence="1">
    <location>
        <begin position="18"/>
        <end position="45"/>
    </location>
</feature>
<evidence type="ECO:0000313" key="3">
    <source>
        <dbReference type="Proteomes" id="UP001500902"/>
    </source>
</evidence>
<accession>A0ABP7EMF6</accession>
<proteinExistence type="predicted"/>
<keyword evidence="3" id="KW-1185">Reference proteome</keyword>
<evidence type="ECO:0000256" key="1">
    <source>
        <dbReference type="SAM" id="MobiDB-lite"/>
    </source>
</evidence>
<dbReference type="Proteomes" id="UP001500902">
    <property type="component" value="Unassembled WGS sequence"/>
</dbReference>
<comment type="caution">
    <text evidence="2">The sequence shown here is derived from an EMBL/GenBank/DDBJ whole genome shotgun (WGS) entry which is preliminary data.</text>
</comment>
<sequence length="129" mass="13800">MIDTLVRLYLYRTARTAPGPRQSAAGLSFPPSKDGGGAREEASMRVRRPQLADNVIYRGRDGLQAPRAAIVTATADSLDVRGVEAGEVPALTSPAHVHLHVLTPSPAGFFVEFDVPPGQGPGQWHHPSR</sequence>
<name>A0ABP7EMF6_9ACTN</name>
<dbReference type="EMBL" id="BAAAZP010000253">
    <property type="protein sequence ID" value="GAA3721005.1"/>
    <property type="molecule type" value="Genomic_DNA"/>
</dbReference>
<gene>
    <name evidence="2" type="ORF">GCM10022224_103560</name>
</gene>
<organism evidence="2 3">
    <name type="scientific">Nonomuraea antimicrobica</name>
    <dbReference type="NCBI Taxonomy" id="561173"/>
    <lineage>
        <taxon>Bacteria</taxon>
        <taxon>Bacillati</taxon>
        <taxon>Actinomycetota</taxon>
        <taxon>Actinomycetes</taxon>
        <taxon>Streptosporangiales</taxon>
        <taxon>Streptosporangiaceae</taxon>
        <taxon>Nonomuraea</taxon>
    </lineage>
</organism>
<dbReference type="RefSeq" id="WP_344897571.1">
    <property type="nucleotide sequence ID" value="NZ_BAAAZP010000253.1"/>
</dbReference>
<evidence type="ECO:0000313" key="2">
    <source>
        <dbReference type="EMBL" id="GAA3721005.1"/>
    </source>
</evidence>
<reference evidence="3" key="1">
    <citation type="journal article" date="2019" name="Int. J. Syst. Evol. Microbiol.">
        <title>The Global Catalogue of Microorganisms (GCM) 10K type strain sequencing project: providing services to taxonomists for standard genome sequencing and annotation.</title>
        <authorList>
            <consortium name="The Broad Institute Genomics Platform"/>
            <consortium name="The Broad Institute Genome Sequencing Center for Infectious Disease"/>
            <person name="Wu L."/>
            <person name="Ma J."/>
        </authorList>
    </citation>
    <scope>NUCLEOTIDE SEQUENCE [LARGE SCALE GENOMIC DNA]</scope>
    <source>
        <strain evidence="3">JCM 16904</strain>
    </source>
</reference>